<evidence type="ECO:0000313" key="6">
    <source>
        <dbReference type="Proteomes" id="UP000220702"/>
    </source>
</evidence>
<dbReference type="Proteomes" id="UP000220702">
    <property type="component" value="Unassembled WGS sequence"/>
</dbReference>
<dbReference type="EMBL" id="NVNL01000056">
    <property type="protein sequence ID" value="PEA86844.1"/>
    <property type="molecule type" value="Genomic_DNA"/>
</dbReference>
<keyword evidence="2" id="KW-0175">Coiled coil</keyword>
<evidence type="ECO:0000256" key="1">
    <source>
        <dbReference type="ARBA" id="ARBA00009481"/>
    </source>
</evidence>
<evidence type="ECO:0000259" key="3">
    <source>
        <dbReference type="Pfam" id="PF00534"/>
    </source>
</evidence>
<comment type="similarity">
    <text evidence="1">Belongs to the glycosyltransferase group 1 family. Glycosyltransferase 4 subfamily.</text>
</comment>
<reference evidence="5 6" key="1">
    <citation type="submission" date="2017-09" db="EMBL/GenBank/DDBJ databases">
        <title>Large-scale bioinformatics analysis of Bacillus genomes uncovers conserved roles of natural products in bacterial physiology.</title>
        <authorList>
            <consortium name="Agbiome Team Llc"/>
            <person name="Bleich R.M."/>
            <person name="Grubbs K.J."/>
            <person name="Santa Maria K.C."/>
            <person name="Allen S.E."/>
            <person name="Farag S."/>
            <person name="Shank E.A."/>
            <person name="Bowers A."/>
        </authorList>
    </citation>
    <scope>NUCLEOTIDE SEQUENCE [LARGE SCALE GENOMIC DNA]</scope>
    <source>
        <strain evidence="5 6">AFS089089</strain>
    </source>
</reference>
<dbReference type="PANTHER" id="PTHR45947:SF13">
    <property type="entry name" value="TRANSFERASE"/>
    <property type="match status" value="1"/>
</dbReference>
<proteinExistence type="inferred from homology"/>
<feature type="coiled-coil region" evidence="2">
    <location>
        <begin position="362"/>
        <end position="389"/>
    </location>
</feature>
<dbReference type="SUPFAM" id="SSF53756">
    <property type="entry name" value="UDP-Glycosyltransferase/glycogen phosphorylase"/>
    <property type="match status" value="1"/>
</dbReference>
<organism evidence="5 6">
    <name type="scientific">Bacillus thuringiensis</name>
    <dbReference type="NCBI Taxonomy" id="1428"/>
    <lineage>
        <taxon>Bacteria</taxon>
        <taxon>Bacillati</taxon>
        <taxon>Bacillota</taxon>
        <taxon>Bacilli</taxon>
        <taxon>Bacillales</taxon>
        <taxon>Bacillaceae</taxon>
        <taxon>Bacillus</taxon>
        <taxon>Bacillus cereus group</taxon>
    </lineage>
</organism>
<dbReference type="RefSeq" id="WP_071740941.1">
    <property type="nucleotide sequence ID" value="NZ_LDFO01000178.1"/>
</dbReference>
<dbReference type="InterPro" id="IPR050194">
    <property type="entry name" value="Glycosyltransferase_grp1"/>
</dbReference>
<evidence type="ECO:0000313" key="5">
    <source>
        <dbReference type="EMBL" id="PEA86844.1"/>
    </source>
</evidence>
<dbReference type="InterPro" id="IPR001296">
    <property type="entry name" value="Glyco_trans_1"/>
</dbReference>
<accession>A0A9X6TIQ5</accession>
<name>A0A9X6TIQ5_BACTU</name>
<evidence type="ECO:0000256" key="2">
    <source>
        <dbReference type="SAM" id="Coils"/>
    </source>
</evidence>
<dbReference type="Pfam" id="PF00534">
    <property type="entry name" value="Glycos_transf_1"/>
    <property type="match status" value="1"/>
</dbReference>
<sequence length="414" mass="48065">MKILLINKYYYVKGGSETYFFGLKKMLEDNGHEVIVFSMQDEKNQQSEFEDHFVKNVNYQEDSGILAKMQGALKLIHSNEAYKKLCKLIACTKPDIAHVNLIYHQLTPSIFQALKKYNIPTVFTSHDYKLVCPNYKLFNNDEVCTKCIQGNFVNCFKNRCHKDSTIYSLLLTMEAYWHKWLKSYDVADFVICPSKFMYNQLAENRIPDTKLVHLPNFLTNNFLEIEMNEKKEKFILYYGRLSKEKGIDTLLDAQRLLGERVTLKLIGTGPEEERLKARVEQENIRNVEFLGFKSGNDLVAEIKKAKATIIPSIWHEVFGLTIIESLSVGTPVIGSKVGGITELIKEGENGFLFERADEKELANKIDRLINLTEDEYAQMERNSYQAKNDFKPEWYYGELISIYEQAINNKKIRK</sequence>
<feature type="domain" description="Glycosyltransferase subfamily 4-like N-terminal" evidence="4">
    <location>
        <begin position="14"/>
        <end position="217"/>
    </location>
</feature>
<gene>
    <name evidence="5" type="ORF">CON71_28125</name>
</gene>
<evidence type="ECO:0000259" key="4">
    <source>
        <dbReference type="Pfam" id="PF13439"/>
    </source>
</evidence>
<dbReference type="Gene3D" id="3.40.50.2000">
    <property type="entry name" value="Glycogen Phosphorylase B"/>
    <property type="match status" value="2"/>
</dbReference>
<dbReference type="GO" id="GO:0016757">
    <property type="term" value="F:glycosyltransferase activity"/>
    <property type="evidence" value="ECO:0007669"/>
    <property type="project" value="InterPro"/>
</dbReference>
<dbReference type="CDD" id="cd03801">
    <property type="entry name" value="GT4_PimA-like"/>
    <property type="match status" value="1"/>
</dbReference>
<feature type="domain" description="Glycosyl transferase family 1" evidence="3">
    <location>
        <begin position="228"/>
        <end position="385"/>
    </location>
</feature>
<dbReference type="AlphaFoldDB" id="A0A9X6TIQ5"/>
<dbReference type="PANTHER" id="PTHR45947">
    <property type="entry name" value="SULFOQUINOVOSYL TRANSFERASE SQD2"/>
    <property type="match status" value="1"/>
</dbReference>
<protein>
    <submittedName>
        <fullName evidence="5">Glycosyltransferase family 1 protein</fullName>
    </submittedName>
</protein>
<dbReference type="Pfam" id="PF13439">
    <property type="entry name" value="Glyco_transf_4"/>
    <property type="match status" value="1"/>
</dbReference>
<dbReference type="InterPro" id="IPR028098">
    <property type="entry name" value="Glyco_trans_4-like_N"/>
</dbReference>
<comment type="caution">
    <text evidence="5">The sequence shown here is derived from an EMBL/GenBank/DDBJ whole genome shotgun (WGS) entry which is preliminary data.</text>
</comment>